<organism evidence="2 3">
    <name type="scientific">Shouchella clausii (strain KSM-K16)</name>
    <name type="common">Alkalihalobacillus clausii</name>
    <dbReference type="NCBI Taxonomy" id="66692"/>
    <lineage>
        <taxon>Bacteria</taxon>
        <taxon>Bacillati</taxon>
        <taxon>Bacillota</taxon>
        <taxon>Bacilli</taxon>
        <taxon>Bacillales</taxon>
        <taxon>Bacillaceae</taxon>
        <taxon>Shouchella</taxon>
    </lineage>
</organism>
<reference evidence="3" key="4">
    <citation type="submission" date="2003-10" db="EMBL/GenBank/DDBJ databases">
        <title>The complete genome sequence of the alkaliphilic Bacillus clausii KSM-K16.</title>
        <authorList>
            <person name="Takaki Y."/>
            <person name="Kageyama Y."/>
            <person name="Shimamura S."/>
            <person name="Suzuki H."/>
            <person name="Nishi S."/>
            <person name="Hatada Y."/>
            <person name="Kawai S."/>
            <person name="Ito S."/>
            <person name="Horikoshi K."/>
        </authorList>
    </citation>
    <scope>NUCLEOTIDE SEQUENCE [LARGE SCALE GENOMIC DNA]</scope>
    <source>
        <strain evidence="3">KSM-K16</strain>
    </source>
</reference>
<reference evidence="2 3" key="2">
    <citation type="journal article" date="1995" name="Appl. Microbiol. Biotechnol.">
        <title>Purification and properties of an alkaline protease from alkalophilic Bacillus sp. KSM-K16.</title>
        <authorList>
            <person name="Kobayashi T."/>
            <person name="Hakamada Y."/>
            <person name="Adachi S."/>
            <person name="Hitomi J."/>
            <person name="Yoshimatsu T."/>
            <person name="Koike K."/>
            <person name="Kawai S."/>
            <person name="Ito S."/>
        </authorList>
    </citation>
    <scope>NUCLEOTIDE SEQUENCE [LARGE SCALE GENOMIC DNA]</scope>
    <source>
        <strain evidence="2 3">KSM-K16</strain>
    </source>
</reference>
<evidence type="ECO:0000313" key="3">
    <source>
        <dbReference type="Proteomes" id="UP000001168"/>
    </source>
</evidence>
<dbReference type="AlphaFoldDB" id="Q5WE47"/>
<keyword evidence="3" id="KW-1185">Reference proteome</keyword>
<dbReference type="EMBL" id="AP006627">
    <property type="protein sequence ID" value="BAD65363.1"/>
    <property type="molecule type" value="Genomic_DNA"/>
</dbReference>
<name>Q5WE47_SHOC1</name>
<gene>
    <name evidence="2" type="ordered locus">ABC2829</name>
</gene>
<dbReference type="RefSeq" id="WP_011247671.1">
    <property type="nucleotide sequence ID" value="NC_006582.1"/>
</dbReference>
<reference evidence="2 3" key="5">
    <citation type="journal article" date="2007" name="Extremophiles">
        <title>Intragenomic diversity of the V1 regions of 16S rRNA genes in high-alkaline protease-producing Bacillus clausii spp.</title>
        <authorList>
            <person name="Kageyama Y."/>
            <person name="Takaki Y."/>
            <person name="Shimamura S."/>
            <person name="Nishi S."/>
            <person name="Nogi Y."/>
            <person name="Uchimura K."/>
            <person name="Kobayashi T."/>
            <person name="Hitomi J."/>
            <person name="Ozaki K."/>
            <person name="Kawai S."/>
            <person name="Ito S."/>
            <person name="Horikoshi K."/>
        </authorList>
    </citation>
    <scope>NUCLEOTIDE SEQUENCE [LARGE SCALE GENOMIC DNA]</scope>
    <source>
        <strain evidence="2 3">KSM-K16</strain>
    </source>
</reference>
<feature type="region of interest" description="Disordered" evidence="1">
    <location>
        <begin position="160"/>
        <end position="195"/>
    </location>
</feature>
<evidence type="ECO:0008006" key="4">
    <source>
        <dbReference type="Google" id="ProtNLM"/>
    </source>
</evidence>
<reference evidence="2 3" key="1">
    <citation type="journal article" date="1994" name="J. Ferment. Bioeng.">
        <title>Molecular cloning and nucleotide sequence of the gene for an alkaline protease from the alkalophilic Bacillus sp. KSM-K16.</title>
        <authorList>
            <person name="Hakamada Y."/>
            <person name="Kobayashi T."/>
            <person name="Hitomi J."/>
            <person name="Kawai S."/>
            <person name="Ito S."/>
        </authorList>
    </citation>
    <scope>NUCLEOTIDE SEQUENCE [LARGE SCALE GENOMIC DNA]</scope>
    <source>
        <strain evidence="2 3">KSM-K16</strain>
    </source>
</reference>
<dbReference type="KEGG" id="bcl:ABC2829"/>
<evidence type="ECO:0000256" key="1">
    <source>
        <dbReference type="SAM" id="MobiDB-lite"/>
    </source>
</evidence>
<dbReference type="OrthoDB" id="2404792at2"/>
<reference evidence="2 3" key="3">
    <citation type="journal article" date="1997" name="Protein Eng.">
        <title>High-resolution crystal structure of M-protease: phylogeny aided analysis of the high-alkaline adaptation mechanism.</title>
        <authorList>
            <person name="Shirai T."/>
            <person name="Suzuki A."/>
            <person name="Yamane T."/>
            <person name="Ashida T."/>
            <person name="Kobayashi T."/>
            <person name="Ito S."/>
        </authorList>
    </citation>
    <scope>NUCLEOTIDE SEQUENCE [LARGE SCALE GENOMIC DNA]</scope>
    <source>
        <strain evidence="2 3">KSM-K16</strain>
    </source>
</reference>
<sequence>MPEFNPLEIPFGPATYILDEGLETELSFDGVNEMQNEGGELTLTPETEDIVILDYGNTAYDKRLVGWEAEVVISAARQTLEIMHAAMSFANPIMKDGKIVGLQDAPIGSSARLKGRTLTIRPRNAKDRSTDIFLFKVVASGEFSRSYGNEQGNVPLTLSVLPKDGADPTKDGNYFRIGGVEEDNGDDTPSPTPED</sequence>
<dbReference type="eggNOG" id="ENOG50341JF">
    <property type="taxonomic scope" value="Bacteria"/>
</dbReference>
<dbReference type="STRING" id="66692.ABC2829"/>
<dbReference type="Proteomes" id="UP000001168">
    <property type="component" value="Chromosome"/>
</dbReference>
<accession>Q5WE47</accession>
<dbReference type="HOGENOM" id="CLU_120343_0_0_9"/>
<proteinExistence type="predicted"/>
<evidence type="ECO:0000313" key="2">
    <source>
        <dbReference type="EMBL" id="BAD65363.1"/>
    </source>
</evidence>
<protein>
    <recommendedName>
        <fullName evidence="4">Phage tail protein</fullName>
    </recommendedName>
</protein>